<evidence type="ECO:0000313" key="2">
    <source>
        <dbReference type="Proteomes" id="UP001358586"/>
    </source>
</evidence>
<protein>
    <submittedName>
        <fullName evidence="1">Uncharacterized protein</fullName>
    </submittedName>
</protein>
<proteinExistence type="predicted"/>
<comment type="caution">
    <text evidence="1">The sequence shown here is derived from an EMBL/GenBank/DDBJ whole genome shotgun (WGS) entry which is preliminary data.</text>
</comment>
<gene>
    <name evidence="1" type="ORF">PVK06_047447</name>
</gene>
<dbReference type="Proteomes" id="UP001358586">
    <property type="component" value="Chromosome 13"/>
</dbReference>
<organism evidence="1 2">
    <name type="scientific">Gossypium arboreum</name>
    <name type="common">Tree cotton</name>
    <name type="synonym">Gossypium nanking</name>
    <dbReference type="NCBI Taxonomy" id="29729"/>
    <lineage>
        <taxon>Eukaryota</taxon>
        <taxon>Viridiplantae</taxon>
        <taxon>Streptophyta</taxon>
        <taxon>Embryophyta</taxon>
        <taxon>Tracheophyta</taxon>
        <taxon>Spermatophyta</taxon>
        <taxon>Magnoliopsida</taxon>
        <taxon>eudicotyledons</taxon>
        <taxon>Gunneridae</taxon>
        <taxon>Pentapetalae</taxon>
        <taxon>rosids</taxon>
        <taxon>malvids</taxon>
        <taxon>Malvales</taxon>
        <taxon>Malvaceae</taxon>
        <taxon>Malvoideae</taxon>
        <taxon>Gossypium</taxon>
    </lineage>
</organism>
<name>A0ABR0MF83_GOSAR</name>
<dbReference type="EMBL" id="JARKNE010000013">
    <property type="protein sequence ID" value="KAK5771257.1"/>
    <property type="molecule type" value="Genomic_DNA"/>
</dbReference>
<evidence type="ECO:0000313" key="1">
    <source>
        <dbReference type="EMBL" id="KAK5771257.1"/>
    </source>
</evidence>
<keyword evidence="2" id="KW-1185">Reference proteome</keyword>
<reference evidence="1 2" key="1">
    <citation type="submission" date="2023-03" db="EMBL/GenBank/DDBJ databases">
        <title>WGS of Gossypium arboreum.</title>
        <authorList>
            <person name="Yu D."/>
        </authorList>
    </citation>
    <scope>NUCLEOTIDE SEQUENCE [LARGE SCALE GENOMIC DNA]</scope>
    <source>
        <tissue evidence="1">Leaf</tissue>
    </source>
</reference>
<sequence>MEKSHNLFYAYTKAWNSSIVATLIQLCPSPLPEFPLFPPIIQNYELSSVDDDLEARVRSIASPPIVQVSDNDKEEESNDIGEYLRNIDSLLKDGISIDQKDTIVEKEVVVAEEEVVAEE</sequence>
<accession>A0ABR0MF83</accession>